<dbReference type="PROSITE" id="PS52002">
    <property type="entry name" value="SM"/>
    <property type="match status" value="1"/>
</dbReference>
<protein>
    <recommendedName>
        <fullName evidence="2">Sm domain-containing protein</fullName>
    </recommendedName>
</protein>
<evidence type="ECO:0000313" key="4">
    <source>
        <dbReference type="Proteomes" id="UP000652761"/>
    </source>
</evidence>
<dbReference type="FunFam" id="2.30.30.100:FF:000054">
    <property type="entry name" value="Polyadenylate-binding protein-interacting protein 3"/>
    <property type="match status" value="1"/>
</dbReference>
<dbReference type="OrthoDB" id="2275718at2759"/>
<dbReference type="Pfam" id="PF06741">
    <property type="entry name" value="LsmAD"/>
    <property type="match status" value="1"/>
</dbReference>
<dbReference type="Pfam" id="PF14438">
    <property type="entry name" value="SM-ATX"/>
    <property type="match status" value="1"/>
</dbReference>
<dbReference type="SMART" id="SM01272">
    <property type="entry name" value="LsmAD"/>
    <property type="match status" value="1"/>
</dbReference>
<feature type="domain" description="Sm" evidence="2">
    <location>
        <begin position="63"/>
        <end position="128"/>
    </location>
</feature>
<accession>A0A843U291</accession>
<gene>
    <name evidence="3" type="ORF">Taro_010062</name>
</gene>
<evidence type="ECO:0000313" key="3">
    <source>
        <dbReference type="EMBL" id="MQL77651.1"/>
    </source>
</evidence>
<dbReference type="GO" id="GO:0034063">
    <property type="term" value="P:stress granule assembly"/>
    <property type="evidence" value="ECO:0007669"/>
    <property type="project" value="TreeGrafter"/>
</dbReference>
<dbReference type="InterPro" id="IPR045117">
    <property type="entry name" value="ATXN2-like"/>
</dbReference>
<dbReference type="Gene3D" id="2.30.30.100">
    <property type="match status" value="1"/>
</dbReference>
<dbReference type="CDD" id="cd00600">
    <property type="entry name" value="Sm_like"/>
    <property type="match status" value="1"/>
</dbReference>
<dbReference type="InterPro" id="IPR025852">
    <property type="entry name" value="SM_dom_ATX"/>
</dbReference>
<feature type="compositionally biased region" description="Basic and acidic residues" evidence="1">
    <location>
        <begin position="380"/>
        <end position="426"/>
    </location>
</feature>
<dbReference type="PANTHER" id="PTHR12854">
    <property type="entry name" value="ATAXIN 2-RELATED"/>
    <property type="match status" value="1"/>
</dbReference>
<feature type="region of interest" description="Disordered" evidence="1">
    <location>
        <begin position="1"/>
        <end position="20"/>
    </location>
</feature>
<evidence type="ECO:0000256" key="1">
    <source>
        <dbReference type="SAM" id="MobiDB-lite"/>
    </source>
</evidence>
<keyword evidence="4" id="KW-1185">Reference proteome</keyword>
<feature type="region of interest" description="Disordered" evidence="1">
    <location>
        <begin position="299"/>
        <end position="362"/>
    </location>
</feature>
<dbReference type="GO" id="GO:0003729">
    <property type="term" value="F:mRNA binding"/>
    <property type="evidence" value="ECO:0007669"/>
    <property type="project" value="TreeGrafter"/>
</dbReference>
<feature type="compositionally biased region" description="Low complexity" evidence="1">
    <location>
        <begin position="480"/>
        <end position="499"/>
    </location>
</feature>
<dbReference type="Pfam" id="PF07145">
    <property type="entry name" value="PAM2"/>
    <property type="match status" value="1"/>
</dbReference>
<feature type="compositionally biased region" description="Basic and acidic residues" evidence="1">
    <location>
        <begin position="299"/>
        <end position="310"/>
    </location>
</feature>
<feature type="compositionally biased region" description="Polar residues" evidence="1">
    <location>
        <begin position="332"/>
        <end position="342"/>
    </location>
</feature>
<organism evidence="3 4">
    <name type="scientific">Colocasia esculenta</name>
    <name type="common">Wild taro</name>
    <name type="synonym">Arum esculentum</name>
    <dbReference type="NCBI Taxonomy" id="4460"/>
    <lineage>
        <taxon>Eukaryota</taxon>
        <taxon>Viridiplantae</taxon>
        <taxon>Streptophyta</taxon>
        <taxon>Embryophyta</taxon>
        <taxon>Tracheophyta</taxon>
        <taxon>Spermatophyta</taxon>
        <taxon>Magnoliopsida</taxon>
        <taxon>Liliopsida</taxon>
        <taxon>Araceae</taxon>
        <taxon>Aroideae</taxon>
        <taxon>Colocasieae</taxon>
        <taxon>Colocasia</taxon>
    </lineage>
</organism>
<name>A0A843U291_COLES</name>
<sequence length="625" mass="68730">MNLQPVVQPRSTNGLSSRRVDRELASRMDSKLQAPITSSGGLITASLSNGSRKGGFESPSRDRLIFVSTCLIGHPVEVHVKNGSILSGIFHATNAEKDFGIVLKMARVMKDGSVRGSKIVSDIVKRPQTMVIPARELVQVIAKGISLTSDGFVSGHVFGKRQDLMTDSAISQSRRVEGERELERWTPDIDDPQCPELENIFDRHWNRNWDQFETNKALFGVKSTFDEDLYTTKLERGPQMRELEREALRIAREIEDDETHDLHLAEERGVHLDENFDLDEETRFSSVCREIGNDMYKENEDLDDMNRETFGDSFTSVTSGQSFDISQRKNNDGAQASASCSSWDEDGFSLNPSGRDVPLPASIDNNRQLMIDFIPKTVNNDRLKEKHNGDHDGGKNSKEAATEKSDARTSKSVETHPSLDTKESGIDKGVLSASATAYSPSPVQENKDSQNESSGTTGSSKFQARPCSSASSASEHVGETSTSSCPGLSPSSSVGSLSSEKSTLNPHAKEFKLNPNAKSFVPSASLRPHAPAPETTFYYAPNLGLPHMQGLPMGVGIGPSFPGQQPVVYNPQTVQMQAPQAYVSPATPMYGQQMILGQHRPVVYMPGYPPVRQLKHFLSHRNLYS</sequence>
<feature type="compositionally biased region" description="Polar residues" evidence="1">
    <location>
        <begin position="451"/>
        <end position="474"/>
    </location>
</feature>
<comment type="caution">
    <text evidence="3">The sequence shown here is derived from an EMBL/GenBank/DDBJ whole genome shotgun (WGS) entry which is preliminary data.</text>
</comment>
<feature type="compositionally biased region" description="Polar residues" evidence="1">
    <location>
        <begin position="1"/>
        <end position="16"/>
    </location>
</feature>
<feature type="region of interest" description="Disordered" evidence="1">
    <location>
        <begin position="380"/>
        <end position="511"/>
    </location>
</feature>
<dbReference type="EMBL" id="NMUH01000359">
    <property type="protein sequence ID" value="MQL77651.1"/>
    <property type="molecule type" value="Genomic_DNA"/>
</dbReference>
<evidence type="ECO:0000259" key="2">
    <source>
        <dbReference type="PROSITE" id="PS52002"/>
    </source>
</evidence>
<proteinExistence type="predicted"/>
<feature type="compositionally biased region" description="Polar residues" evidence="1">
    <location>
        <begin position="433"/>
        <end position="444"/>
    </location>
</feature>
<feature type="compositionally biased region" description="Polar residues" evidence="1">
    <location>
        <begin position="312"/>
        <end position="325"/>
    </location>
</feature>
<dbReference type="PANTHER" id="PTHR12854:SF7">
    <property type="entry name" value="ATAXIN-2 HOMOLOG"/>
    <property type="match status" value="1"/>
</dbReference>
<dbReference type="InterPro" id="IPR009604">
    <property type="entry name" value="LsmAD_domain"/>
</dbReference>
<dbReference type="GO" id="GO:0010494">
    <property type="term" value="C:cytoplasmic stress granule"/>
    <property type="evidence" value="ECO:0007669"/>
    <property type="project" value="TreeGrafter"/>
</dbReference>
<dbReference type="AlphaFoldDB" id="A0A843U291"/>
<reference evidence="3" key="1">
    <citation type="submission" date="2017-07" db="EMBL/GenBank/DDBJ databases">
        <title>Taro Niue Genome Assembly and Annotation.</title>
        <authorList>
            <person name="Atibalentja N."/>
            <person name="Keating K."/>
            <person name="Fields C.J."/>
        </authorList>
    </citation>
    <scope>NUCLEOTIDE SEQUENCE</scope>
    <source>
        <strain evidence="3">Niue_2</strain>
        <tissue evidence="3">Leaf</tissue>
    </source>
</reference>
<dbReference type="InterPro" id="IPR047575">
    <property type="entry name" value="Sm"/>
</dbReference>
<dbReference type="Proteomes" id="UP000652761">
    <property type="component" value="Unassembled WGS sequence"/>
</dbReference>
<dbReference type="InterPro" id="IPR009818">
    <property type="entry name" value="PAM2_motif"/>
</dbReference>